<feature type="chain" id="PRO_5007283709" evidence="1">
    <location>
        <begin position="26"/>
        <end position="70"/>
    </location>
</feature>
<name>A0A131XAV1_9ACAR</name>
<organism evidence="2">
    <name type="scientific">Hyalomma excavatum</name>
    <dbReference type="NCBI Taxonomy" id="257692"/>
    <lineage>
        <taxon>Eukaryota</taxon>
        <taxon>Metazoa</taxon>
        <taxon>Ecdysozoa</taxon>
        <taxon>Arthropoda</taxon>
        <taxon>Chelicerata</taxon>
        <taxon>Arachnida</taxon>
        <taxon>Acari</taxon>
        <taxon>Parasitiformes</taxon>
        <taxon>Ixodida</taxon>
        <taxon>Ixodoidea</taxon>
        <taxon>Ixodidae</taxon>
        <taxon>Hyalomminae</taxon>
        <taxon>Hyalomma</taxon>
    </lineage>
</organism>
<dbReference type="AlphaFoldDB" id="A0A131XAV1"/>
<dbReference type="EMBL" id="GEFH01003777">
    <property type="protein sequence ID" value="JAP64804.1"/>
    <property type="molecule type" value="mRNA"/>
</dbReference>
<proteinExistence type="evidence at transcript level"/>
<accession>A0A131XAV1</accession>
<keyword evidence="1" id="KW-0732">Signal</keyword>
<evidence type="ECO:0000256" key="1">
    <source>
        <dbReference type="SAM" id="SignalP"/>
    </source>
</evidence>
<protein>
    <submittedName>
        <fullName evidence="2">Putative secreted peptide</fullName>
    </submittedName>
</protein>
<evidence type="ECO:0000313" key="2">
    <source>
        <dbReference type="EMBL" id="JAP64804.1"/>
    </source>
</evidence>
<reference evidence="2" key="1">
    <citation type="journal article" date="2017" name="Ticks Tick Borne Dis.">
        <title>An insight into the sialome of Hyalomma excavatum.</title>
        <authorList>
            <person name="Ribeiro J.M."/>
            <person name="Slovak M."/>
            <person name="Francischetti I.M."/>
        </authorList>
    </citation>
    <scope>NUCLEOTIDE SEQUENCE</scope>
    <source>
        <strain evidence="2">Samish</strain>
        <tissue evidence="2">Salivary glands</tissue>
    </source>
</reference>
<sequence length="70" mass="7629">MSTTAAFPFAFFAFSATLLYYSCTAVVCDQLCYYDSTNTPHGCREGCQCVAKDWGTGTVNMSGTCMHRMG</sequence>
<feature type="non-terminal residue" evidence="2">
    <location>
        <position position="70"/>
    </location>
</feature>
<feature type="signal peptide" evidence="1">
    <location>
        <begin position="1"/>
        <end position="25"/>
    </location>
</feature>